<evidence type="ECO:0000313" key="3">
    <source>
        <dbReference type="Proteomes" id="UP001597176"/>
    </source>
</evidence>
<dbReference type="EMBL" id="JBHTND010000007">
    <property type="protein sequence ID" value="MFD1301451.1"/>
    <property type="molecule type" value="Genomic_DNA"/>
</dbReference>
<name>A0ABW3WXP4_9HYPH</name>
<protein>
    <submittedName>
        <fullName evidence="2">FecR domain-containing protein</fullName>
    </submittedName>
</protein>
<dbReference type="Gene3D" id="2.60.120.1440">
    <property type="match status" value="1"/>
</dbReference>
<organism evidence="2 3">
    <name type="scientific">Methylobacterium marchantiae</name>
    <dbReference type="NCBI Taxonomy" id="600331"/>
    <lineage>
        <taxon>Bacteria</taxon>
        <taxon>Pseudomonadati</taxon>
        <taxon>Pseudomonadota</taxon>
        <taxon>Alphaproteobacteria</taxon>
        <taxon>Hyphomicrobiales</taxon>
        <taxon>Methylobacteriaceae</taxon>
        <taxon>Methylobacterium</taxon>
    </lineage>
</organism>
<reference evidence="3" key="1">
    <citation type="journal article" date="2019" name="Int. J. Syst. Evol. Microbiol.">
        <title>The Global Catalogue of Microorganisms (GCM) 10K type strain sequencing project: providing services to taxonomists for standard genome sequencing and annotation.</title>
        <authorList>
            <consortium name="The Broad Institute Genomics Platform"/>
            <consortium name="The Broad Institute Genome Sequencing Center for Infectious Disease"/>
            <person name="Wu L."/>
            <person name="Ma J."/>
        </authorList>
    </citation>
    <scope>NUCLEOTIDE SEQUENCE [LARGE SCALE GENOMIC DNA]</scope>
    <source>
        <strain evidence="3">CCUG 56108</strain>
    </source>
</reference>
<dbReference type="InterPro" id="IPR006860">
    <property type="entry name" value="FecR"/>
</dbReference>
<evidence type="ECO:0000313" key="2">
    <source>
        <dbReference type="EMBL" id="MFD1301451.1"/>
    </source>
</evidence>
<feature type="domain" description="FecR protein" evidence="1">
    <location>
        <begin position="95"/>
        <end position="139"/>
    </location>
</feature>
<evidence type="ECO:0000259" key="1">
    <source>
        <dbReference type="Pfam" id="PF04773"/>
    </source>
</evidence>
<dbReference type="Proteomes" id="UP001597176">
    <property type="component" value="Unassembled WGS sequence"/>
</dbReference>
<dbReference type="RefSeq" id="WP_238205008.1">
    <property type="nucleotide sequence ID" value="NZ_JBHTND010000007.1"/>
</dbReference>
<keyword evidence="3" id="KW-1185">Reference proteome</keyword>
<gene>
    <name evidence="2" type="ORF">ACFQ4G_07600</name>
</gene>
<proteinExistence type="predicted"/>
<dbReference type="Pfam" id="PF04773">
    <property type="entry name" value="FecR"/>
    <property type="match status" value="1"/>
</dbReference>
<comment type="caution">
    <text evidence="2">The sequence shown here is derived from an EMBL/GenBank/DDBJ whole genome shotgun (WGS) entry which is preliminary data.</text>
</comment>
<accession>A0ABW3WXP4</accession>
<sequence>MTPTGIDRLRRGDNAGIGRHLRLIGLALCLSPGAAAAQTKGCDRVDFSDPPRSVLTCDSGFRITAEKGAAYTLIDDDRDGRPDAAELKSKALLIEYPAAKRGGFQVRTPHAIASVRGTTWIVDAAPGGSAVFVQSGKVRVARTGEPVGAVALGAGDGVDVGPAGGPLAPKSWPRERRLHLLARFGR</sequence>